<dbReference type="PRINTS" id="PR00081">
    <property type="entry name" value="GDHRDH"/>
</dbReference>
<dbReference type="Proteomes" id="UP000565745">
    <property type="component" value="Unassembled WGS sequence"/>
</dbReference>
<protein>
    <submittedName>
        <fullName evidence="3">7-alpha-hydroxysteroid dehydrogenase</fullName>
        <ecNumber evidence="3">1.1.1.159</ecNumber>
    </submittedName>
</protein>
<dbReference type="GO" id="GO:0048038">
    <property type="term" value="F:quinone binding"/>
    <property type="evidence" value="ECO:0007669"/>
    <property type="project" value="TreeGrafter"/>
</dbReference>
<dbReference type="RefSeq" id="WP_025054839.1">
    <property type="nucleotide sequence ID" value="NZ_JACIFU010000001.1"/>
</dbReference>
<gene>
    <name evidence="3" type="ORF">GGR93_000845</name>
</gene>
<dbReference type="EC" id="1.1.1.159" evidence="3"/>
<dbReference type="Pfam" id="PF13561">
    <property type="entry name" value="adh_short_C2"/>
    <property type="match status" value="1"/>
</dbReference>
<reference evidence="3 4" key="1">
    <citation type="submission" date="2020-08" db="EMBL/GenBank/DDBJ databases">
        <title>Genomic Encyclopedia of Type Strains, Phase IV (KMG-IV): sequencing the most valuable type-strain genomes for metagenomic binning, comparative biology and taxonomic classification.</title>
        <authorList>
            <person name="Goeker M."/>
        </authorList>
    </citation>
    <scope>NUCLEOTIDE SEQUENCE [LARGE SCALE GENOMIC DNA]</scope>
    <source>
        <strain evidence="3 4">DSM 101015</strain>
    </source>
</reference>
<keyword evidence="4" id="KW-1185">Reference proteome</keyword>
<dbReference type="GO" id="GO:0006633">
    <property type="term" value="P:fatty acid biosynthetic process"/>
    <property type="evidence" value="ECO:0007669"/>
    <property type="project" value="TreeGrafter"/>
</dbReference>
<dbReference type="EMBL" id="JACIFU010000001">
    <property type="protein sequence ID" value="MBB4173084.1"/>
    <property type="molecule type" value="Genomic_DNA"/>
</dbReference>
<dbReference type="GO" id="GO:0008709">
    <property type="term" value="F:cholate 7-alpha-dehydrogenase (NAD+) activity"/>
    <property type="evidence" value="ECO:0007669"/>
    <property type="project" value="UniProtKB-EC"/>
</dbReference>
<proteinExistence type="inferred from homology"/>
<evidence type="ECO:0000256" key="1">
    <source>
        <dbReference type="ARBA" id="ARBA00006484"/>
    </source>
</evidence>
<organism evidence="3 4">
    <name type="scientific">Sulfitobacter noctilucicola</name>
    <dbReference type="NCBI Taxonomy" id="1342301"/>
    <lineage>
        <taxon>Bacteria</taxon>
        <taxon>Pseudomonadati</taxon>
        <taxon>Pseudomonadota</taxon>
        <taxon>Alphaproteobacteria</taxon>
        <taxon>Rhodobacterales</taxon>
        <taxon>Roseobacteraceae</taxon>
        <taxon>Sulfitobacter</taxon>
    </lineage>
</organism>
<evidence type="ECO:0000313" key="3">
    <source>
        <dbReference type="EMBL" id="MBB4173084.1"/>
    </source>
</evidence>
<evidence type="ECO:0000313" key="4">
    <source>
        <dbReference type="Proteomes" id="UP000565745"/>
    </source>
</evidence>
<name>A0A7W6M642_9RHOB</name>
<sequence length="266" mass="28472">MSFSVQGKTAIVTGAANGIGLAVARHLADKGANVMCADANEKKLVEELGDAPEDGNIRIFAGDLRQRLTIANLVSATIDAFDQVDILVNASRQLVLTDALEVEDDSVRTLLDQNLMTALQLTQYVAKRMIKQSEDQEEGQAGTIINFSSISAYHSQPELMGYSIAAAAVQQMTRSMALVLAPHRIRVNAISFGSVMSGSLQASVADNRDWRDDIRDHTPLGRIASPNELCEAVQFLAAESSGFMTGEVMVIDGGRSLLDAVTAPAH</sequence>
<dbReference type="PRINTS" id="PR00080">
    <property type="entry name" value="SDRFAMILY"/>
</dbReference>
<comment type="caution">
    <text evidence="3">The sequence shown here is derived from an EMBL/GenBank/DDBJ whole genome shotgun (WGS) entry which is preliminary data.</text>
</comment>
<dbReference type="AlphaFoldDB" id="A0A7W6M642"/>
<dbReference type="OrthoDB" id="9790146at2"/>
<accession>A0A7W6M642</accession>
<evidence type="ECO:0000256" key="2">
    <source>
        <dbReference type="ARBA" id="ARBA00023002"/>
    </source>
</evidence>
<comment type="similarity">
    <text evidence="1">Belongs to the short-chain dehydrogenases/reductases (SDR) family.</text>
</comment>
<dbReference type="PANTHER" id="PTHR42760:SF133">
    <property type="entry name" value="3-OXOACYL-[ACYL-CARRIER-PROTEIN] REDUCTASE"/>
    <property type="match status" value="1"/>
</dbReference>
<dbReference type="InterPro" id="IPR036291">
    <property type="entry name" value="NAD(P)-bd_dom_sf"/>
</dbReference>
<dbReference type="FunFam" id="3.40.50.720:FF:000084">
    <property type="entry name" value="Short-chain dehydrogenase reductase"/>
    <property type="match status" value="1"/>
</dbReference>
<dbReference type="Gene3D" id="3.40.50.720">
    <property type="entry name" value="NAD(P)-binding Rossmann-like Domain"/>
    <property type="match status" value="1"/>
</dbReference>
<dbReference type="PANTHER" id="PTHR42760">
    <property type="entry name" value="SHORT-CHAIN DEHYDROGENASES/REDUCTASES FAMILY MEMBER"/>
    <property type="match status" value="1"/>
</dbReference>
<keyword evidence="2 3" id="KW-0560">Oxidoreductase</keyword>
<dbReference type="InterPro" id="IPR002347">
    <property type="entry name" value="SDR_fam"/>
</dbReference>
<dbReference type="CDD" id="cd05233">
    <property type="entry name" value="SDR_c"/>
    <property type="match status" value="1"/>
</dbReference>
<dbReference type="SUPFAM" id="SSF51735">
    <property type="entry name" value="NAD(P)-binding Rossmann-fold domains"/>
    <property type="match status" value="1"/>
</dbReference>